<evidence type="ECO:0000313" key="2">
    <source>
        <dbReference type="Proteomes" id="UP000018780"/>
    </source>
</evidence>
<evidence type="ECO:0000313" key="1">
    <source>
        <dbReference type="EMBL" id="AHD02959.1"/>
    </source>
</evidence>
<gene>
    <name evidence="1" type="ORF">METH_06955</name>
</gene>
<dbReference type="AlphaFoldDB" id="V9VYX4"/>
<dbReference type="HOGENOM" id="CLU_936253_0_0_5"/>
<dbReference type="EMBL" id="CP006773">
    <property type="protein sequence ID" value="AHD02959.1"/>
    <property type="molecule type" value="Genomic_DNA"/>
</dbReference>
<dbReference type="KEGG" id="lmd:METH_06955"/>
<proteinExistence type="predicted"/>
<name>V9VYX4_9RHOB</name>
<organism evidence="1 2">
    <name type="scientific">Leisingera methylohalidivorans DSM 14336</name>
    <dbReference type="NCBI Taxonomy" id="999552"/>
    <lineage>
        <taxon>Bacteria</taxon>
        <taxon>Pseudomonadati</taxon>
        <taxon>Pseudomonadota</taxon>
        <taxon>Alphaproteobacteria</taxon>
        <taxon>Rhodobacterales</taxon>
        <taxon>Roseobacteraceae</taxon>
        <taxon>Leisingera</taxon>
    </lineage>
</organism>
<sequence length="297" mass="33851">MADIAKLYAMDIGDFSAALESQLMTERRRKVGVFITLPRKAQVCSLDRSQLMHLHSSLLLDWMHFHTRCLVPIYRKVRRAEFNPEPYTTIVNNIQKSLEDGKSLKDRVSRQVLKDFKRAELKQDPLLWHWNIHHFHLGNFDPNLGYAEGTDDLLFVYADRQEAVILGIAKHDQIGELWLLDKLFYTAPDLLERFTLKDVIGISGPSDPSRKKLWKNLNFTHQYQGRLIHPPGLGVASSGHATRLVLSKNKLLQAISNHDRQLPYGAREVALASLRFDGSSVNVVLPNGQIMASQPLV</sequence>
<keyword evidence="2" id="KW-1185">Reference proteome</keyword>
<dbReference type="RefSeq" id="WP_024089668.1">
    <property type="nucleotide sequence ID" value="NC_023135.1"/>
</dbReference>
<dbReference type="Proteomes" id="UP000018780">
    <property type="component" value="Chromosome"/>
</dbReference>
<accession>V9VYX4</accession>
<protein>
    <submittedName>
        <fullName evidence="1">Uncharacterized protein</fullName>
    </submittedName>
</protein>
<reference evidence="1 2" key="1">
    <citation type="submission" date="2013-09" db="EMBL/GenBank/DDBJ databases">
        <authorList>
            <consortium name="DOE Joint Genome Institute"/>
            <person name="Klenk H.-P."/>
            <person name="Huntemann M."/>
            <person name="Han J."/>
            <person name="Chen A."/>
            <person name="Kyrpides N."/>
            <person name="Mavromatis K."/>
            <person name="Markowitz V."/>
            <person name="Palaniappan K."/>
            <person name="Ivanova N."/>
            <person name="Schaumberg A."/>
            <person name="Pati A."/>
            <person name="Liolios K."/>
            <person name="Nordberg H.P."/>
            <person name="Cantor M.N."/>
            <person name="Hua S.X."/>
            <person name="Woyke T."/>
        </authorList>
    </citation>
    <scope>NUCLEOTIDE SEQUENCE [LARGE SCALE GENOMIC DNA]</scope>
    <source>
        <strain evidence="1 2">DSM 14336</strain>
    </source>
</reference>
<dbReference type="OrthoDB" id="581602at2"/>